<feature type="region of interest" description="Disordered" evidence="1">
    <location>
        <begin position="63"/>
        <end position="93"/>
    </location>
</feature>
<feature type="non-terminal residue" evidence="3">
    <location>
        <position position="1"/>
    </location>
</feature>
<keyword evidence="2" id="KW-1133">Transmembrane helix</keyword>
<organism evidence="3">
    <name type="scientific">Anthurium amnicola</name>
    <dbReference type="NCBI Taxonomy" id="1678845"/>
    <lineage>
        <taxon>Eukaryota</taxon>
        <taxon>Viridiplantae</taxon>
        <taxon>Streptophyta</taxon>
        <taxon>Embryophyta</taxon>
        <taxon>Tracheophyta</taxon>
        <taxon>Spermatophyta</taxon>
        <taxon>Magnoliopsida</taxon>
        <taxon>Liliopsida</taxon>
        <taxon>Araceae</taxon>
        <taxon>Pothoideae</taxon>
        <taxon>Potheae</taxon>
        <taxon>Anthurium</taxon>
    </lineage>
</organism>
<evidence type="ECO:0000256" key="1">
    <source>
        <dbReference type="SAM" id="MobiDB-lite"/>
    </source>
</evidence>
<evidence type="ECO:0000313" key="3">
    <source>
        <dbReference type="EMBL" id="JAT57881.1"/>
    </source>
</evidence>
<sequence length="509" mass="58068">KKKKITHSLQSNTKGRVFVMSSQSAISSLAFSSGAVVTAASMGYVFGRPTKFKKRRNSIQLTHTTMNNNSSNNISTSSTSSTSSFTTTNVSPKSPLKRFKLFRSKSKRSKVSSSTYILPQKTVPMIVRPEQVMDDDDASSICSYTTNVFNMSDRDRKTLSVPNLPAALQQSQQQLQQHCDYSPSMSLTSGAFVPRSVTEIVEEEEEEENWDAQSDSGYNEPLSKSAGKSTSALPLSLPNTPPKRHSRCKSLPPINVQDFSPSLYHRQPTPSEIWDEDEDFDLENTDELNVPSLVEESQFSLRMDISNIRDFVSHIGELKEIRDEKEKLCLTIQSKMTRRWTNGFLRTSSKKTKFLENIFKQDWEETYVIIDIADVAQDNEATFSGGKRVEVDIERIPSERHLKIFKKIVIESLGEEAKSLELFDDDKENRYDYNDVHTSKNNPKKHKLTLFNHVKNNNDDIPSNEGRRKEDFRISVEVMPSLIEYLKKLQIRLNIHIKELRKMAQNITI</sequence>
<name>A0A1D1YTC1_9ARAE</name>
<feature type="compositionally biased region" description="Low complexity" evidence="1">
    <location>
        <begin position="63"/>
        <end position="89"/>
    </location>
</feature>
<feature type="region of interest" description="Disordered" evidence="1">
    <location>
        <begin position="201"/>
        <end position="271"/>
    </location>
</feature>
<feature type="compositionally biased region" description="Acidic residues" evidence="1">
    <location>
        <begin position="201"/>
        <end position="210"/>
    </location>
</feature>
<accession>A0A1D1YTC1</accession>
<reference evidence="3" key="1">
    <citation type="submission" date="2015-07" db="EMBL/GenBank/DDBJ databases">
        <title>Transcriptome Assembly of Anthurium amnicola.</title>
        <authorList>
            <person name="Suzuki J."/>
        </authorList>
    </citation>
    <scope>NUCLEOTIDE SEQUENCE</scope>
</reference>
<evidence type="ECO:0000256" key="2">
    <source>
        <dbReference type="SAM" id="Phobius"/>
    </source>
</evidence>
<dbReference type="EMBL" id="GDJX01010055">
    <property type="protein sequence ID" value="JAT57881.1"/>
    <property type="molecule type" value="Transcribed_RNA"/>
</dbReference>
<protein>
    <submittedName>
        <fullName evidence="3">Prefoldin subunit beta</fullName>
    </submittedName>
</protein>
<gene>
    <name evidence="3" type="primary">pfdB</name>
    <name evidence="3" type="ORF">g.53171</name>
</gene>
<feature type="transmembrane region" description="Helical" evidence="2">
    <location>
        <begin position="25"/>
        <end position="46"/>
    </location>
</feature>
<keyword evidence="2" id="KW-0812">Transmembrane</keyword>
<dbReference type="AlphaFoldDB" id="A0A1D1YTC1"/>
<keyword evidence="2" id="KW-0472">Membrane</keyword>
<proteinExistence type="predicted"/>